<reference evidence="10" key="1">
    <citation type="journal article" date="2019" name="Int. J. Syst. Evol. Microbiol.">
        <title>The Global Catalogue of Microorganisms (GCM) 10K type strain sequencing project: providing services to taxonomists for standard genome sequencing and annotation.</title>
        <authorList>
            <consortium name="The Broad Institute Genomics Platform"/>
            <consortium name="The Broad Institute Genome Sequencing Center for Infectious Disease"/>
            <person name="Wu L."/>
            <person name="Ma J."/>
        </authorList>
    </citation>
    <scope>NUCLEOTIDE SEQUENCE [LARGE SCALE GENOMIC DNA]</scope>
    <source>
        <strain evidence="10">JCM 14902</strain>
    </source>
</reference>
<comment type="caution">
    <text evidence="9">The sequence shown here is derived from an EMBL/GenBank/DDBJ whole genome shotgun (WGS) entry which is preliminary data.</text>
</comment>
<feature type="transmembrane region" description="Helical" evidence="8">
    <location>
        <begin position="257"/>
        <end position="279"/>
    </location>
</feature>
<dbReference type="RefSeq" id="WP_344059377.1">
    <property type="nucleotide sequence ID" value="NZ_BAAAOH010000001.1"/>
</dbReference>
<keyword evidence="6 8" id="KW-1133">Transmembrane helix</keyword>
<feature type="transmembrane region" description="Helical" evidence="8">
    <location>
        <begin position="144"/>
        <end position="162"/>
    </location>
</feature>
<name>A0ABP5DG66_9MICO</name>
<keyword evidence="7 8" id="KW-0472">Membrane</keyword>
<evidence type="ECO:0000256" key="5">
    <source>
        <dbReference type="ARBA" id="ARBA00022692"/>
    </source>
</evidence>
<accession>A0ABP5DG66</accession>
<feature type="transmembrane region" description="Helical" evidence="8">
    <location>
        <begin position="350"/>
        <end position="369"/>
    </location>
</feature>
<feature type="transmembrane region" description="Helical" evidence="8">
    <location>
        <begin position="91"/>
        <end position="110"/>
    </location>
</feature>
<comment type="subcellular location">
    <subcellularLocation>
        <location evidence="1">Cell membrane</location>
        <topology evidence="1">Multi-pass membrane protein</topology>
    </subcellularLocation>
</comment>
<sequence length="502" mass="53724">MLQLEAAGKPLRSPTQRWLGHPALLVGIVGAVLGFAGSWIPSYWGDEAASVLSASRSWPSLAALLGHVDAVHGLYYGFLKVWIAMIGPSEAATRLPSAIGVGLMAAGTVVLANRFVGTRIAVVAGIVCAILPRSTAIAAEARSYAVGAAIAVWITVLLGHALRRATSRRLWLAYGVACAGAMYLFLYLGLLLLVHGIVVAVLYSASLRRWIRFAALSMLLAAPIMVIGATQREQIGFLARRQYANAANVLTRQWFGYPLPAVFAWLLVLAATWWLVLALGGRRPRGQRMRLTVLALSWLVIPTAGLLIGNAVLSPMYNVRYLSFCTPAAALLIALGIAAIAEAVAPHRRLTLSAALTATLVAASVPVYLGQRTPWAKDGGSDWRAVAEYIQQNAHAGVVLFDQTTKPSRDPRIILDLYPAAFASLDDVALEARFDERPGLWDTVAANAVVTPRTSDAKQAWAIEVAHGGATPPDVALLKSLGYHVDSAVLIHRTTIYDLSRN</sequence>
<keyword evidence="10" id="KW-1185">Reference proteome</keyword>
<organism evidence="9 10">
    <name type="scientific">Microbacterium pumilum</name>
    <dbReference type="NCBI Taxonomy" id="344165"/>
    <lineage>
        <taxon>Bacteria</taxon>
        <taxon>Bacillati</taxon>
        <taxon>Actinomycetota</taxon>
        <taxon>Actinomycetes</taxon>
        <taxon>Micrococcales</taxon>
        <taxon>Microbacteriaceae</taxon>
        <taxon>Microbacterium</taxon>
    </lineage>
</organism>
<gene>
    <name evidence="9" type="ORF">GCM10009777_11440</name>
</gene>
<evidence type="ECO:0000256" key="4">
    <source>
        <dbReference type="ARBA" id="ARBA00022679"/>
    </source>
</evidence>
<keyword evidence="5 8" id="KW-0812">Transmembrane</keyword>
<dbReference type="Proteomes" id="UP001500326">
    <property type="component" value="Unassembled WGS sequence"/>
</dbReference>
<evidence type="ECO:0000256" key="6">
    <source>
        <dbReference type="ARBA" id="ARBA00022989"/>
    </source>
</evidence>
<feature type="transmembrane region" description="Helical" evidence="8">
    <location>
        <begin position="60"/>
        <end position="79"/>
    </location>
</feature>
<keyword evidence="3" id="KW-0328">Glycosyltransferase</keyword>
<protein>
    <submittedName>
        <fullName evidence="9">Glycosyltransferase family 39 protein</fullName>
    </submittedName>
</protein>
<feature type="transmembrane region" description="Helical" evidence="8">
    <location>
        <begin position="21"/>
        <end position="40"/>
    </location>
</feature>
<evidence type="ECO:0000256" key="7">
    <source>
        <dbReference type="ARBA" id="ARBA00023136"/>
    </source>
</evidence>
<evidence type="ECO:0000256" key="8">
    <source>
        <dbReference type="SAM" id="Phobius"/>
    </source>
</evidence>
<keyword evidence="4" id="KW-0808">Transferase</keyword>
<evidence type="ECO:0000256" key="1">
    <source>
        <dbReference type="ARBA" id="ARBA00004651"/>
    </source>
</evidence>
<keyword evidence="2" id="KW-1003">Cell membrane</keyword>
<feature type="transmembrane region" description="Helical" evidence="8">
    <location>
        <begin position="210"/>
        <end position="230"/>
    </location>
</feature>
<evidence type="ECO:0000313" key="10">
    <source>
        <dbReference type="Proteomes" id="UP001500326"/>
    </source>
</evidence>
<feature type="transmembrane region" description="Helical" evidence="8">
    <location>
        <begin position="291"/>
        <end position="313"/>
    </location>
</feature>
<proteinExistence type="predicted"/>
<feature type="transmembrane region" description="Helical" evidence="8">
    <location>
        <begin position="319"/>
        <end position="341"/>
    </location>
</feature>
<evidence type="ECO:0000256" key="2">
    <source>
        <dbReference type="ARBA" id="ARBA00022475"/>
    </source>
</evidence>
<dbReference type="PANTHER" id="PTHR33908">
    <property type="entry name" value="MANNOSYLTRANSFERASE YKCB-RELATED"/>
    <property type="match status" value="1"/>
</dbReference>
<feature type="transmembrane region" description="Helical" evidence="8">
    <location>
        <begin position="116"/>
        <end position="132"/>
    </location>
</feature>
<dbReference type="PANTHER" id="PTHR33908:SF3">
    <property type="entry name" value="UNDECAPRENYL PHOSPHATE-ALPHA-4-AMINO-4-DEOXY-L-ARABINOSE ARABINOSYL TRANSFERASE"/>
    <property type="match status" value="1"/>
</dbReference>
<dbReference type="InterPro" id="IPR050297">
    <property type="entry name" value="LipidA_mod_glycosyltrf_83"/>
</dbReference>
<feature type="transmembrane region" description="Helical" evidence="8">
    <location>
        <begin position="182"/>
        <end position="203"/>
    </location>
</feature>
<evidence type="ECO:0000256" key="3">
    <source>
        <dbReference type="ARBA" id="ARBA00022676"/>
    </source>
</evidence>
<dbReference type="EMBL" id="BAAAOH010000001">
    <property type="protein sequence ID" value="GAA1979727.1"/>
    <property type="molecule type" value="Genomic_DNA"/>
</dbReference>
<evidence type="ECO:0000313" key="9">
    <source>
        <dbReference type="EMBL" id="GAA1979727.1"/>
    </source>
</evidence>